<proteinExistence type="predicted"/>
<dbReference type="AlphaFoldDB" id="A0A3S2PA48"/>
<dbReference type="OrthoDB" id="6101761at2759"/>
<evidence type="ECO:0000313" key="3">
    <source>
        <dbReference type="EMBL" id="RVE68359.1"/>
    </source>
</evidence>
<accession>A0A3S2PA48</accession>
<gene>
    <name evidence="3" type="ORF">OJAV_G00091520</name>
</gene>
<dbReference type="InterPro" id="IPR042868">
    <property type="entry name" value="PHYHIP/PHYHIPL"/>
</dbReference>
<reference evidence="3 4" key="2">
    <citation type="submission" date="2019-01" db="EMBL/GenBank/DDBJ databases">
        <title>A chromosome length genome reference of the Java medaka (oryzias javanicus).</title>
        <authorList>
            <person name="Herpin A."/>
            <person name="Takehana Y."/>
            <person name="Naruse K."/>
            <person name="Ansai S."/>
            <person name="Kawaguchi M."/>
        </authorList>
    </citation>
    <scope>NUCLEOTIDE SEQUENCE [LARGE SCALE GENOMIC DNA]</scope>
    <source>
        <strain evidence="3">RS831</strain>
        <tissue evidence="3">Whole body</tissue>
    </source>
</reference>
<evidence type="ECO:0000259" key="2">
    <source>
        <dbReference type="Pfam" id="PF19281"/>
    </source>
</evidence>
<keyword evidence="4" id="KW-1185">Reference proteome</keyword>
<dbReference type="Gene3D" id="2.60.40.10">
    <property type="entry name" value="Immunoglobulins"/>
    <property type="match status" value="1"/>
</dbReference>
<sequence>MVMLMSLSAYPTKHLRRQVEGKIRSWSCSSWLSTFKQIADMDTPLSTPCNIQICEVTCDSFRIMWDMTPEDTDRATHFFIDLSRKENRDGNRFKHRDVPTKLVAKAVPLPMAVRGHWFLSPRTDYCVAVQTAVRQPDGDYQVSEWSQVVEFCTGDYAMEHLQQLLDKASGSAGRLLKFSVFYPQPAPRVLRLCQEGMWSCNTEFDTGLPPNDSPYGPLRFQIPVGQLLNPNVSLYFADFYCMYTAYHYVVLVLAPMGSEGDTFCRTRLPMLDLASNPFLTYIAPERPEEEPLYCHASDVILEILFTEPVHLDRGTVEQISGHHQLMSLTTANAKKDPSCKVCNISVGR</sequence>
<dbReference type="Pfam" id="PF19281">
    <property type="entry name" value="PHYHIP_C"/>
    <property type="match status" value="1"/>
</dbReference>
<dbReference type="InterPro" id="IPR013783">
    <property type="entry name" value="Ig-like_fold"/>
</dbReference>
<dbReference type="SUPFAM" id="SSF49265">
    <property type="entry name" value="Fibronectin type III"/>
    <property type="match status" value="1"/>
</dbReference>
<dbReference type="EMBL" id="CM012445">
    <property type="protein sequence ID" value="RVE68359.1"/>
    <property type="molecule type" value="Genomic_DNA"/>
</dbReference>
<dbReference type="PANTHER" id="PTHR15698">
    <property type="entry name" value="PROTEIN CBG15099"/>
    <property type="match status" value="1"/>
</dbReference>
<organism evidence="3 4">
    <name type="scientific">Oryzias javanicus</name>
    <name type="common">Javanese ricefish</name>
    <name type="synonym">Aplocheilus javanicus</name>
    <dbReference type="NCBI Taxonomy" id="123683"/>
    <lineage>
        <taxon>Eukaryota</taxon>
        <taxon>Metazoa</taxon>
        <taxon>Chordata</taxon>
        <taxon>Craniata</taxon>
        <taxon>Vertebrata</taxon>
        <taxon>Euteleostomi</taxon>
        <taxon>Actinopterygii</taxon>
        <taxon>Neopterygii</taxon>
        <taxon>Teleostei</taxon>
        <taxon>Neoteleostei</taxon>
        <taxon>Acanthomorphata</taxon>
        <taxon>Ovalentaria</taxon>
        <taxon>Atherinomorphae</taxon>
        <taxon>Beloniformes</taxon>
        <taxon>Adrianichthyidae</taxon>
        <taxon>Oryziinae</taxon>
        <taxon>Oryzias</taxon>
    </lineage>
</organism>
<keyword evidence="1" id="KW-0325">Glycoprotein</keyword>
<reference evidence="3 4" key="1">
    <citation type="submission" date="2018-11" db="EMBL/GenBank/DDBJ databases">
        <authorList>
            <person name="Lopez-Roques C."/>
            <person name="Donnadieu C."/>
            <person name="Bouchez O."/>
            <person name="Klopp C."/>
            <person name="Cabau C."/>
            <person name="Zahm M."/>
        </authorList>
    </citation>
    <scope>NUCLEOTIDE SEQUENCE [LARGE SCALE GENOMIC DNA]</scope>
    <source>
        <strain evidence="3">RS831</strain>
        <tissue evidence="3">Whole body</tissue>
    </source>
</reference>
<dbReference type="GO" id="GO:0005737">
    <property type="term" value="C:cytoplasm"/>
    <property type="evidence" value="ECO:0007669"/>
    <property type="project" value="TreeGrafter"/>
</dbReference>
<dbReference type="PANTHER" id="PTHR15698:SF9">
    <property type="entry name" value="PHYTANOYL-COA HYDROXYLASE-INTERACTING PROTEIN"/>
    <property type="match status" value="1"/>
</dbReference>
<dbReference type="InterPro" id="IPR036116">
    <property type="entry name" value="FN3_sf"/>
</dbReference>
<protein>
    <recommendedName>
        <fullName evidence="2">Phytanoyl-CoA hydroxylase-interacting protein-like C-terminal domain-containing protein</fullName>
    </recommendedName>
</protein>
<dbReference type="Proteomes" id="UP000283210">
    <property type="component" value="Chromosome 9"/>
</dbReference>
<dbReference type="InterPro" id="IPR045545">
    <property type="entry name" value="PHYIP/PHIPL_C"/>
</dbReference>
<evidence type="ECO:0000256" key="1">
    <source>
        <dbReference type="ARBA" id="ARBA00023180"/>
    </source>
</evidence>
<evidence type="ECO:0000313" key="4">
    <source>
        <dbReference type="Proteomes" id="UP000283210"/>
    </source>
</evidence>
<feature type="domain" description="Phytanoyl-CoA hydroxylase-interacting protein-like C-terminal" evidence="2">
    <location>
        <begin position="197"/>
        <end position="348"/>
    </location>
</feature>
<name>A0A3S2PA48_ORYJA</name>